<dbReference type="Proteomes" id="UP001198182">
    <property type="component" value="Unassembled WGS sequence"/>
</dbReference>
<protein>
    <submittedName>
        <fullName evidence="1">Uncharacterized protein</fullName>
    </submittedName>
</protein>
<name>A0AAE3EEE4_9FIRM</name>
<gene>
    <name evidence="1" type="ORF">LKD81_17105</name>
</gene>
<organism evidence="1 2">
    <name type="scientific">Hominifimenecus microfluidus</name>
    <dbReference type="NCBI Taxonomy" id="2885348"/>
    <lineage>
        <taxon>Bacteria</taxon>
        <taxon>Bacillati</taxon>
        <taxon>Bacillota</taxon>
        <taxon>Clostridia</taxon>
        <taxon>Lachnospirales</taxon>
        <taxon>Lachnospiraceae</taxon>
        <taxon>Hominifimenecus</taxon>
    </lineage>
</organism>
<dbReference type="EMBL" id="JAJEQR010000088">
    <property type="protein sequence ID" value="MCC2232685.1"/>
    <property type="molecule type" value="Genomic_DNA"/>
</dbReference>
<keyword evidence="2" id="KW-1185">Reference proteome</keyword>
<reference evidence="1" key="1">
    <citation type="submission" date="2021-10" db="EMBL/GenBank/DDBJ databases">
        <title>Anaerobic single-cell dispensing facilitates the cultivation of human gut bacteria.</title>
        <authorList>
            <person name="Afrizal A."/>
        </authorList>
    </citation>
    <scope>NUCLEOTIDE SEQUENCE</scope>
    <source>
        <strain evidence="1">CLA-AA-H215</strain>
    </source>
</reference>
<proteinExistence type="predicted"/>
<evidence type="ECO:0000313" key="1">
    <source>
        <dbReference type="EMBL" id="MCC2232685.1"/>
    </source>
</evidence>
<dbReference type="AlphaFoldDB" id="A0AAE3EEE4"/>
<accession>A0AAE3EEE4</accession>
<sequence>MSCNNCTSGSSCSSGSCSFENNNASGTCTSSTPHCGKCCGGSCSSVREMVLSPLELSLLQLFSVYPFLPAARDKDGMPVYFPDASSDVSATSADDISAGLYALEAKQIISVDENIPIAGYDYSIYHDFPLHGSMALTAFGQDILDSLIYQNSSSGLPVL</sequence>
<comment type="caution">
    <text evidence="1">The sequence shown here is derived from an EMBL/GenBank/DDBJ whole genome shotgun (WGS) entry which is preliminary data.</text>
</comment>
<evidence type="ECO:0000313" key="2">
    <source>
        <dbReference type="Proteomes" id="UP001198182"/>
    </source>
</evidence>
<dbReference type="RefSeq" id="WP_308455072.1">
    <property type="nucleotide sequence ID" value="NZ_JAJEQR010000088.1"/>
</dbReference>